<organism evidence="2 3">
    <name type="scientific">Suillus plorans</name>
    <dbReference type="NCBI Taxonomy" id="116603"/>
    <lineage>
        <taxon>Eukaryota</taxon>
        <taxon>Fungi</taxon>
        <taxon>Dikarya</taxon>
        <taxon>Basidiomycota</taxon>
        <taxon>Agaricomycotina</taxon>
        <taxon>Agaricomycetes</taxon>
        <taxon>Agaricomycetidae</taxon>
        <taxon>Boletales</taxon>
        <taxon>Suillineae</taxon>
        <taxon>Suillaceae</taxon>
        <taxon>Suillus</taxon>
    </lineage>
</organism>
<sequence length="794" mass="88356">MNPLCNFRDWSVHDAEQLLKVKGTIQDVDGECSLKVTGKSRKACPIPAQYRLPMYALNKKFGIYRKIVQHLQKSSSEGAANLRDTYLSVMKYLHDVRIAFMEDSGGSSDPLNGTFRSAALDYYLWLDHTTYGFHEECRTTLLTSHGVSFEGLKNGDCPDILVFLDWTVYHQDKCKEHDLCGALQTSGQGEDIKCLMNQVDALVNAAVEPISTIKSVQLSNSGNSSAEMMVLSQDLDVTPSQFPMFPLPFDRNCRNISLRTLGSNAREVLIGGFGKWLPSHVAMRFREIQGLDHDDPLDKLVDSGLLVTARNVDEYLEIFGMVEMMATCKELLVDRAAMAQFFITAGRALYKSHSGKECVVEYGNDLGPINPIETLEISRINGKAHIEDCGDSQNVHMDSLPPIVVTVGVQCEPIIECTLSLPSIRSLLDHGVQTDIEVQEDLVMDDSSYLLLNHRFECGGERPPHSQEYVDEINTDDDKYILSSTTHSDEVGDISHSTSILLEASITVDPEVNYTSSPSYHSSFMCDINSSNEHHSSQGRDALSQIPDLPISPPLKSRLRQNNQALKANTPVAASQRRGASRPARPVVFATQGRLINEKADIACRPSRSQVYTIQDLLHECQPGVESVTPSISCFLVDPKGINFVRSTMESNHDSWLVIVRHVASLLRSDCMSSSMNSMAASLMSIDMWIKDISIECQKTILNRNGDHTLPPLAHCVLVELSSRSMLDEESVRSTLHSLWTQENVKCLNEVLRYLLRVCKPNDSDPYAPGFKVLASVMQERTSSMLGNNDIRTK</sequence>
<evidence type="ECO:0000313" key="3">
    <source>
        <dbReference type="Proteomes" id="UP000719766"/>
    </source>
</evidence>
<reference evidence="2" key="1">
    <citation type="journal article" date="2020" name="New Phytol.">
        <title>Comparative genomics reveals dynamic genome evolution in host specialist ectomycorrhizal fungi.</title>
        <authorList>
            <person name="Lofgren L.A."/>
            <person name="Nguyen N.H."/>
            <person name="Vilgalys R."/>
            <person name="Ruytinx J."/>
            <person name="Liao H.L."/>
            <person name="Branco S."/>
            <person name="Kuo A."/>
            <person name="LaButti K."/>
            <person name="Lipzen A."/>
            <person name="Andreopoulos W."/>
            <person name="Pangilinan J."/>
            <person name="Riley R."/>
            <person name="Hundley H."/>
            <person name="Na H."/>
            <person name="Barry K."/>
            <person name="Grigoriev I.V."/>
            <person name="Stajich J.E."/>
            <person name="Kennedy P.G."/>
        </authorList>
    </citation>
    <scope>NUCLEOTIDE SEQUENCE</scope>
    <source>
        <strain evidence="2">S12</strain>
    </source>
</reference>
<proteinExistence type="predicted"/>
<keyword evidence="3" id="KW-1185">Reference proteome</keyword>
<dbReference type="AlphaFoldDB" id="A0A9P7A8X9"/>
<protein>
    <submittedName>
        <fullName evidence="2">Uncharacterized protein</fullName>
    </submittedName>
</protein>
<evidence type="ECO:0000313" key="2">
    <source>
        <dbReference type="EMBL" id="KAG1784506.1"/>
    </source>
</evidence>
<dbReference type="OrthoDB" id="2643134at2759"/>
<dbReference type="GeneID" id="64601773"/>
<dbReference type="RefSeq" id="XP_041151991.1">
    <property type="nucleotide sequence ID" value="XM_041308009.1"/>
</dbReference>
<evidence type="ECO:0000256" key="1">
    <source>
        <dbReference type="SAM" id="MobiDB-lite"/>
    </source>
</evidence>
<feature type="region of interest" description="Disordered" evidence="1">
    <location>
        <begin position="531"/>
        <end position="556"/>
    </location>
</feature>
<comment type="caution">
    <text evidence="2">The sequence shown here is derived from an EMBL/GenBank/DDBJ whole genome shotgun (WGS) entry which is preliminary data.</text>
</comment>
<dbReference type="Proteomes" id="UP000719766">
    <property type="component" value="Unassembled WGS sequence"/>
</dbReference>
<dbReference type="EMBL" id="JABBWE010000141">
    <property type="protein sequence ID" value="KAG1784506.1"/>
    <property type="molecule type" value="Genomic_DNA"/>
</dbReference>
<accession>A0A9P7A8X9</accession>
<name>A0A9P7A8X9_9AGAM</name>
<gene>
    <name evidence="2" type="ORF">HD556DRAFT_1451705</name>
</gene>